<name>A0A7G7BDF7_9ACTN</name>
<dbReference type="AlphaFoldDB" id="A0A7G7BDF7"/>
<dbReference type="Gene3D" id="3.40.50.620">
    <property type="entry name" value="HUPs"/>
    <property type="match status" value="2"/>
</dbReference>
<evidence type="ECO:0000256" key="1">
    <source>
        <dbReference type="ARBA" id="ARBA00008791"/>
    </source>
</evidence>
<dbReference type="KEGG" id="sfiy:F0344_00895"/>
<feature type="domain" description="UspA" evidence="2">
    <location>
        <begin position="8"/>
        <end position="143"/>
    </location>
</feature>
<sequence length="290" mass="30652">MTDSAVRKDILVGVDPREQSVPVLSWAVEEAARRRLPLRLSVSVPPTRDTHRVDMLPHYMALKEQGEKALAAAAEVVAAMRPEVPVRTELLDGAPAAVLCQGAARARMVVVGSRRLSRPEEILSASSVAVPVSARADCPVVVVVGPEPTGRSGSPHLVVGVDGSDTSRAAVAFAVEEASVRGASVHAVAVWHRPIVHLGDEAAAVEELRRVLSETVAGLGERYPDVEVTQEVLRGHPVEKLAAASAEALAVVVGRRGHGGYSGMRLGSVVHGLLHRAECPVITVPTHRHD</sequence>
<dbReference type="PANTHER" id="PTHR46268">
    <property type="entry name" value="STRESS RESPONSE PROTEIN NHAX"/>
    <property type="match status" value="1"/>
</dbReference>
<dbReference type="EMBL" id="CP045702">
    <property type="protein sequence ID" value="QNE73372.1"/>
    <property type="molecule type" value="Genomic_DNA"/>
</dbReference>
<organism evidence="3 4">
    <name type="scientific">Streptomyces finlayi</name>
    <dbReference type="NCBI Taxonomy" id="67296"/>
    <lineage>
        <taxon>Bacteria</taxon>
        <taxon>Bacillati</taxon>
        <taxon>Actinomycetota</taxon>
        <taxon>Actinomycetes</taxon>
        <taxon>Kitasatosporales</taxon>
        <taxon>Streptomycetaceae</taxon>
        <taxon>Streptomyces</taxon>
    </lineage>
</organism>
<dbReference type="InterPro" id="IPR014729">
    <property type="entry name" value="Rossmann-like_a/b/a_fold"/>
</dbReference>
<dbReference type="Pfam" id="PF00582">
    <property type="entry name" value="Usp"/>
    <property type="match status" value="2"/>
</dbReference>
<reference evidence="4" key="1">
    <citation type="submission" date="2019-10" db="EMBL/GenBank/DDBJ databases">
        <title>Antimicrobial potential of Antarctic Bacteria.</title>
        <authorList>
            <person name="Benaud N."/>
            <person name="Edwards R.J."/>
            <person name="Ferrari B.C."/>
        </authorList>
    </citation>
    <scope>NUCLEOTIDE SEQUENCE [LARGE SCALE GENOMIC DNA]</scope>
    <source>
        <strain evidence="4">NBSH44</strain>
    </source>
</reference>
<accession>A0A7G7BDF7</accession>
<dbReference type="SUPFAM" id="SSF52402">
    <property type="entry name" value="Adenine nucleotide alpha hydrolases-like"/>
    <property type="match status" value="2"/>
</dbReference>
<protein>
    <submittedName>
        <fullName evidence="3">Universal stress protein</fullName>
    </submittedName>
</protein>
<evidence type="ECO:0000259" key="2">
    <source>
        <dbReference type="Pfam" id="PF00582"/>
    </source>
</evidence>
<dbReference type="CDD" id="cd00293">
    <property type="entry name" value="USP-like"/>
    <property type="match status" value="1"/>
</dbReference>
<gene>
    <name evidence="3" type="ORF">F0344_00895</name>
</gene>
<dbReference type="PANTHER" id="PTHR46268:SF6">
    <property type="entry name" value="UNIVERSAL STRESS PROTEIN UP12"/>
    <property type="match status" value="1"/>
</dbReference>
<evidence type="ECO:0000313" key="4">
    <source>
        <dbReference type="Proteomes" id="UP000515307"/>
    </source>
</evidence>
<comment type="similarity">
    <text evidence="1">Belongs to the universal stress protein A family.</text>
</comment>
<dbReference type="InterPro" id="IPR006016">
    <property type="entry name" value="UspA"/>
</dbReference>
<dbReference type="InterPro" id="IPR006015">
    <property type="entry name" value="Universal_stress_UspA"/>
</dbReference>
<feature type="domain" description="UspA" evidence="2">
    <location>
        <begin position="156"/>
        <end position="285"/>
    </location>
</feature>
<dbReference type="RefSeq" id="WP_185296938.1">
    <property type="nucleotide sequence ID" value="NZ_CP045702.1"/>
</dbReference>
<evidence type="ECO:0000313" key="3">
    <source>
        <dbReference type="EMBL" id="QNE73372.1"/>
    </source>
</evidence>
<keyword evidence="4" id="KW-1185">Reference proteome</keyword>
<dbReference type="PRINTS" id="PR01438">
    <property type="entry name" value="UNVRSLSTRESS"/>
</dbReference>
<proteinExistence type="inferred from homology"/>
<dbReference type="Proteomes" id="UP000515307">
    <property type="component" value="Chromosome"/>
</dbReference>